<reference evidence="3" key="4">
    <citation type="submission" date="2018-07" db="EMBL/GenBank/DDBJ databases">
        <authorList>
            <consortium name="GenomeTrakr network: Whole genome sequencing for foodborne pathogen traceback"/>
        </authorList>
    </citation>
    <scope>NUCLEOTIDE SEQUENCE</scope>
    <source>
        <strain evidence="3">NY-N20005</strain>
    </source>
</reference>
<dbReference type="EMBL" id="DAARUZ010000010">
    <property type="protein sequence ID" value="HAE4048790.1"/>
    <property type="molecule type" value="Genomic_DNA"/>
</dbReference>
<name>A0A3V2VUL9_SALET</name>
<reference evidence="5" key="1">
    <citation type="journal article" date="2018" name="Genome Biol.">
        <title>SKESA: strategic k-mer extension for scrupulous assemblies.</title>
        <authorList>
            <person name="Souvorov A."/>
            <person name="Agarwala R."/>
            <person name="Lipman D.J."/>
        </authorList>
    </citation>
    <scope>NUCLEOTIDE SEQUENCE</scope>
    <source>
        <strain evidence="7">10-2762</strain>
        <strain evidence="6">11-2318</strain>
        <strain evidence="5">14-0315</strain>
    </source>
</reference>
<dbReference type="EMBL" id="DAARLP010000009">
    <property type="protein sequence ID" value="HAE2914803.1"/>
    <property type="molecule type" value="Genomic_DNA"/>
</dbReference>
<evidence type="ECO:0000313" key="2">
    <source>
        <dbReference type="EMBL" id="EBV3763152.1"/>
    </source>
</evidence>
<evidence type="ECO:0000313" key="7">
    <source>
        <dbReference type="EMBL" id="HAE4048790.1"/>
    </source>
</evidence>
<dbReference type="EMBL" id="AAHCWL010000009">
    <property type="protein sequence ID" value="EBU6915367.1"/>
    <property type="molecule type" value="Genomic_DNA"/>
</dbReference>
<evidence type="ECO:0000313" key="4">
    <source>
        <dbReference type="EMBL" id="EBX3355430.1"/>
    </source>
</evidence>
<evidence type="ECO:0000313" key="5">
    <source>
        <dbReference type="EMBL" id="HAC6917607.1"/>
    </source>
</evidence>
<dbReference type="AlphaFoldDB" id="A0A3V2VUL9"/>
<gene>
    <name evidence="3" type="ORF">ASH82_07545</name>
    <name evidence="1" type="ORF">DKU10_11725</name>
    <name evidence="2" type="ORF">DOJ23_16645</name>
    <name evidence="4" type="ORF">DPS10_11240</name>
    <name evidence="5" type="ORF">G0D76_20920</name>
    <name evidence="6" type="ORF">G3408_003985</name>
    <name evidence="7" type="ORF">G4B35_001908</name>
</gene>
<dbReference type="EMBL" id="AAHGTQ010000006">
    <property type="protein sequence ID" value="EBV9200470.1"/>
    <property type="molecule type" value="Genomic_DNA"/>
</dbReference>
<reference evidence="2" key="2">
    <citation type="submission" date="2018-06" db="EMBL/GenBank/DDBJ databases">
        <authorList>
            <person name="Ashton P.M."/>
            <person name="Dallman T."/>
            <person name="Nair S."/>
            <person name="De Pinna E."/>
            <person name="Peters T."/>
            <person name="Grant K."/>
        </authorList>
    </citation>
    <scope>NUCLEOTIDE SEQUENCE</scope>
    <source>
        <strain evidence="2">105336</strain>
        <strain evidence="4">205626</strain>
        <strain evidence="1">443566</strain>
    </source>
</reference>
<reference evidence="5" key="3">
    <citation type="submission" date="2018-07" db="EMBL/GenBank/DDBJ databases">
        <authorList>
            <consortium name="NCBI Pathogen Detection Project"/>
        </authorList>
    </citation>
    <scope>NUCLEOTIDE SEQUENCE</scope>
    <source>
        <strain evidence="7">10-2762</strain>
        <strain evidence="6">11-2318</strain>
        <strain evidence="5">14-0315</strain>
    </source>
</reference>
<dbReference type="EMBL" id="DAAMJL010000010">
    <property type="protein sequence ID" value="HAC6917607.1"/>
    <property type="molecule type" value="Genomic_DNA"/>
</dbReference>
<accession>A0A3V2VUL9</accession>
<protein>
    <submittedName>
        <fullName evidence="5">Uncharacterized protein</fullName>
    </submittedName>
</protein>
<dbReference type="EMBL" id="AAHKXZ010000007">
    <property type="protein sequence ID" value="EBX3355430.1"/>
    <property type="molecule type" value="Genomic_DNA"/>
</dbReference>
<evidence type="ECO:0000313" key="3">
    <source>
        <dbReference type="EMBL" id="EBV9200470.1"/>
    </source>
</evidence>
<evidence type="ECO:0000313" key="6">
    <source>
        <dbReference type="EMBL" id="HAE2914803.1"/>
    </source>
</evidence>
<comment type="caution">
    <text evidence="5">The sequence shown here is derived from an EMBL/GenBank/DDBJ whole genome shotgun (WGS) entry which is preliminary data.</text>
</comment>
<evidence type="ECO:0000313" key="1">
    <source>
        <dbReference type="EMBL" id="EBU6915367.1"/>
    </source>
</evidence>
<proteinExistence type="predicted"/>
<dbReference type="EMBL" id="AAHFAS010000039">
    <property type="protein sequence ID" value="EBV3763152.1"/>
    <property type="molecule type" value="Genomic_DNA"/>
</dbReference>
<dbReference type="RefSeq" id="WP_023236927.1">
    <property type="nucleotide sequence ID" value="NZ_CP022490.1"/>
</dbReference>
<sequence>MKTKWFTANFPAGLDGLYQSIINTPFDSDKGWGFSINSYEENAISSRYIEKVEVNEIIVDPYGNETQYTQLKYIQFNFWLYTTKGKNFILIIESPPRSIKNFISNIIKSTHSDFNVSNLNIKIEDFIYFLTPHFEKIQVHKAKLKDLTFSKHTSGILELESSSDALMEIRNIFKNANFTIDKVKLNVKDVTGYESLEINTNGSISLSEQIFDKVYRTIERFAL</sequence>
<organism evidence="5">
    <name type="scientific">Salmonella enterica subsp. enterica serovar Braenderup</name>
    <dbReference type="NCBI Taxonomy" id="149391"/>
    <lineage>
        <taxon>Bacteria</taxon>
        <taxon>Pseudomonadati</taxon>
        <taxon>Pseudomonadota</taxon>
        <taxon>Gammaproteobacteria</taxon>
        <taxon>Enterobacterales</taxon>
        <taxon>Enterobacteriaceae</taxon>
        <taxon>Salmonella</taxon>
    </lineage>
</organism>